<gene>
    <name evidence="2" type="ORF">FHS37_001508</name>
</gene>
<protein>
    <submittedName>
        <fullName evidence="2">Uncharacterized protein</fullName>
    </submittedName>
</protein>
<reference evidence="2 3" key="1">
    <citation type="submission" date="2020-08" db="EMBL/GenBank/DDBJ databases">
        <title>Genomic Encyclopedia of Type Strains, Phase III (KMG-III): the genomes of soil and plant-associated and newly described type strains.</title>
        <authorList>
            <person name="Whitman W."/>
        </authorList>
    </citation>
    <scope>NUCLEOTIDE SEQUENCE [LARGE SCALE GENOMIC DNA]</scope>
    <source>
        <strain evidence="2 3">CECT 3273</strain>
    </source>
</reference>
<feature type="region of interest" description="Disordered" evidence="1">
    <location>
        <begin position="1"/>
        <end position="153"/>
    </location>
</feature>
<proteinExistence type="predicted"/>
<evidence type="ECO:0000313" key="3">
    <source>
        <dbReference type="Proteomes" id="UP000579523"/>
    </source>
</evidence>
<sequence length="187" mass="20150">MDAVLFLPPGYRESAREGSARHRPRSVAHEGDGGIRVRLTHGDSAPRSPVARARDAHAGRDGHDGDACTRYARTGVQDHEAVPADTTYGPDERPTCVTHPVVRTDDGRTYGLRGDVPRGAPREEEGRRCSRASVTDSRSEDGDPGPSPRQRPDQGICCQCSLAWYERSVNLLPTGTQSVLPGIPCGS</sequence>
<organism evidence="2 3">
    <name type="scientific">Streptomyces griseomycini</name>
    <dbReference type="NCBI Taxonomy" id="66895"/>
    <lineage>
        <taxon>Bacteria</taxon>
        <taxon>Bacillati</taxon>
        <taxon>Actinomycetota</taxon>
        <taxon>Actinomycetes</taxon>
        <taxon>Kitasatosporales</taxon>
        <taxon>Streptomycetaceae</taxon>
        <taxon>Streptomyces</taxon>
    </lineage>
</organism>
<dbReference type="AlphaFoldDB" id="A0A7W7LXC2"/>
<evidence type="ECO:0000313" key="2">
    <source>
        <dbReference type="EMBL" id="MBB4897481.1"/>
    </source>
</evidence>
<keyword evidence="3" id="KW-1185">Reference proteome</keyword>
<evidence type="ECO:0000256" key="1">
    <source>
        <dbReference type="SAM" id="MobiDB-lite"/>
    </source>
</evidence>
<comment type="caution">
    <text evidence="2">The sequence shown here is derived from an EMBL/GenBank/DDBJ whole genome shotgun (WGS) entry which is preliminary data.</text>
</comment>
<feature type="compositionally biased region" description="Basic and acidic residues" evidence="1">
    <location>
        <begin position="52"/>
        <end position="67"/>
    </location>
</feature>
<accession>A0A7W7LXC2</accession>
<dbReference type="Proteomes" id="UP000579523">
    <property type="component" value="Unassembled WGS sequence"/>
</dbReference>
<dbReference type="EMBL" id="JACHJI010000002">
    <property type="protein sequence ID" value="MBB4897481.1"/>
    <property type="molecule type" value="Genomic_DNA"/>
</dbReference>
<name>A0A7W7LXC2_9ACTN</name>